<dbReference type="AlphaFoldDB" id="A0AAC9MXH4"/>
<keyword evidence="5" id="KW-1185">Reference proteome</keyword>
<feature type="compositionally biased region" description="Low complexity" evidence="1">
    <location>
        <begin position="10"/>
        <end position="23"/>
    </location>
</feature>
<evidence type="ECO:0000259" key="3">
    <source>
        <dbReference type="Pfam" id="PF14230"/>
    </source>
</evidence>
<evidence type="ECO:0000313" key="4">
    <source>
        <dbReference type="EMBL" id="AOS63238.1"/>
    </source>
</evidence>
<evidence type="ECO:0000313" key="5">
    <source>
        <dbReference type="Proteomes" id="UP000095210"/>
    </source>
</evidence>
<evidence type="ECO:0000256" key="2">
    <source>
        <dbReference type="SAM" id="Phobius"/>
    </source>
</evidence>
<dbReference type="KEGG" id="ahm:TL08_12120"/>
<keyword evidence="2" id="KW-1133">Transmembrane helix</keyword>
<proteinExistence type="predicted"/>
<keyword evidence="2" id="KW-0812">Transmembrane</keyword>
<feature type="domain" description="DUF4333" evidence="3">
    <location>
        <begin position="107"/>
        <end position="183"/>
    </location>
</feature>
<feature type="compositionally biased region" description="Gly residues" evidence="1">
    <location>
        <begin position="72"/>
        <end position="81"/>
    </location>
</feature>
<dbReference type="Pfam" id="PF14230">
    <property type="entry name" value="DUF4333"/>
    <property type="match status" value="1"/>
</dbReference>
<feature type="compositionally biased region" description="Low complexity" evidence="1">
    <location>
        <begin position="31"/>
        <end position="71"/>
    </location>
</feature>
<name>A0AAC9MXH4_9PSEU</name>
<reference evidence="5" key="1">
    <citation type="submission" date="2016-03" db="EMBL/GenBank/DDBJ databases">
        <title>Complete genome sequence of the type strain Actinoalloteichus hymeniacidonis DSM 45092.</title>
        <authorList>
            <person name="Schaffert L."/>
            <person name="Albersmeier A."/>
            <person name="Winkler A."/>
            <person name="Kalinowski J."/>
            <person name="Zotchev S."/>
            <person name="Ruckert C."/>
        </authorList>
    </citation>
    <scope>NUCLEOTIDE SEQUENCE [LARGE SCALE GENOMIC DNA]</scope>
    <source>
        <strain evidence="5">HPA177(T) (DSM 45092(T))</strain>
    </source>
</reference>
<dbReference type="EMBL" id="CP014859">
    <property type="protein sequence ID" value="AOS63238.1"/>
    <property type="molecule type" value="Genomic_DNA"/>
</dbReference>
<gene>
    <name evidence="4" type="ORF">TL08_12120</name>
</gene>
<organism evidence="4 5">
    <name type="scientific">Actinoalloteichus hymeniacidonis</name>
    <dbReference type="NCBI Taxonomy" id="340345"/>
    <lineage>
        <taxon>Bacteria</taxon>
        <taxon>Bacillati</taxon>
        <taxon>Actinomycetota</taxon>
        <taxon>Actinomycetes</taxon>
        <taxon>Pseudonocardiales</taxon>
        <taxon>Pseudonocardiaceae</taxon>
        <taxon>Actinoalloteichus</taxon>
    </lineage>
</organism>
<dbReference type="InterPro" id="IPR025637">
    <property type="entry name" value="DUF4333"/>
</dbReference>
<feature type="transmembrane region" description="Helical" evidence="2">
    <location>
        <begin position="90"/>
        <end position="113"/>
    </location>
</feature>
<protein>
    <submittedName>
        <fullName evidence="4">DUF4333 family protein</fullName>
    </submittedName>
</protein>
<feature type="region of interest" description="Disordered" evidence="1">
    <location>
        <begin position="1"/>
        <end position="84"/>
    </location>
</feature>
<keyword evidence="2" id="KW-0472">Membrane</keyword>
<accession>A0AAC9MXH4</accession>
<dbReference type="Proteomes" id="UP000095210">
    <property type="component" value="Chromosome"/>
</dbReference>
<evidence type="ECO:0000256" key="1">
    <source>
        <dbReference type="SAM" id="MobiDB-lite"/>
    </source>
</evidence>
<dbReference type="SUPFAM" id="SSF81995">
    <property type="entry name" value="beta-sandwich domain of Sec23/24"/>
    <property type="match status" value="1"/>
</dbReference>
<sequence>MTSPYGPSGGNDPQQQWGQQPYGGYTGTPAGGTPEQGYPQTGGYPQQGYPQTGAYPQQGYPQQGGYPQQTYGGQGGYGYPQGGPPPQKSALPWVITGIVVVLLGALAVLGFVWPGFFNTRVFDENAVEEAVTRIVREDYGASEVSDVTCPAGRPLEAGTSFDCTATVDGEQSTITISVQTDEGEYQVGQP</sequence>
<dbReference type="RefSeq" id="WP_069853601.1">
    <property type="nucleotide sequence ID" value="NZ_CP014859.1"/>
</dbReference>